<evidence type="ECO:0000256" key="2">
    <source>
        <dbReference type="ARBA" id="ARBA00012500"/>
    </source>
</evidence>
<feature type="binding site" description="axial binding residue" evidence="16">
    <location>
        <position position="66"/>
    </location>
    <ligand>
        <name>heme b</name>
        <dbReference type="ChEBI" id="CHEBI:60344"/>
        <label>2</label>
    </ligand>
    <ligandPart>
        <name>Fe</name>
        <dbReference type="ChEBI" id="CHEBI:18248"/>
    </ligandPart>
</feature>
<keyword evidence="13 18" id="KW-0472">Membrane</keyword>
<dbReference type="GO" id="GO:0046872">
    <property type="term" value="F:metal ion binding"/>
    <property type="evidence" value="ECO:0007669"/>
    <property type="project" value="UniProtKB-KW"/>
</dbReference>
<dbReference type="PANTHER" id="PTHR30598:SF3">
    <property type="entry name" value="RESPIRATORY NITRATE REDUCTASE 1 GAMMA CHAIN"/>
    <property type="match status" value="1"/>
</dbReference>
<evidence type="ECO:0000256" key="18">
    <source>
        <dbReference type="SAM" id="Phobius"/>
    </source>
</evidence>
<keyword evidence="7" id="KW-0479">Metal-binding</keyword>
<dbReference type="GO" id="GO:0160182">
    <property type="term" value="F:nitrate reductase (quinone) activity"/>
    <property type="evidence" value="ECO:0007669"/>
    <property type="project" value="UniProtKB-EC"/>
</dbReference>
<feature type="transmembrane region" description="Helical" evidence="18">
    <location>
        <begin position="47"/>
        <end position="69"/>
    </location>
</feature>
<organism evidence="20">
    <name type="scientific">Polaromonas hydrogenivorans</name>
    <dbReference type="NCBI Taxonomy" id="335476"/>
    <lineage>
        <taxon>Bacteria</taxon>
        <taxon>Pseudomonadati</taxon>
        <taxon>Pseudomonadota</taxon>
        <taxon>Betaproteobacteria</taxon>
        <taxon>Burkholderiales</taxon>
        <taxon>Comamonadaceae</taxon>
        <taxon>Polaromonas</taxon>
    </lineage>
</organism>
<dbReference type="AlphaFoldDB" id="A0AAU7LQN5"/>
<reference evidence="20" key="1">
    <citation type="submission" date="2024-05" db="EMBL/GenBank/DDBJ databases">
        <authorList>
            <person name="Bunk B."/>
            <person name="Swiderski J."/>
            <person name="Sproer C."/>
            <person name="Thiel V."/>
        </authorList>
    </citation>
    <scope>NUCLEOTIDE SEQUENCE</scope>
    <source>
        <strain evidence="20">DSM 17735</strain>
    </source>
</reference>
<feature type="binding site" description="axial binding residue" evidence="16">
    <location>
        <position position="187"/>
    </location>
    <ligand>
        <name>heme b</name>
        <dbReference type="ChEBI" id="CHEBI:60344"/>
        <label>2</label>
    </ligand>
    <ligandPart>
        <name>Fe</name>
        <dbReference type="ChEBI" id="CHEBI:18248"/>
    </ligandPart>
</feature>
<evidence type="ECO:0000256" key="9">
    <source>
        <dbReference type="ARBA" id="ARBA00022989"/>
    </source>
</evidence>
<dbReference type="GO" id="GO:0009055">
    <property type="term" value="F:electron transfer activity"/>
    <property type="evidence" value="ECO:0007669"/>
    <property type="project" value="TreeGrafter"/>
</dbReference>
<keyword evidence="6 18" id="KW-0812">Transmembrane</keyword>
<accession>A0AAU7LQN5</accession>
<dbReference type="EMBL" id="CP157675">
    <property type="protein sequence ID" value="XBP69922.1"/>
    <property type="molecule type" value="Genomic_DNA"/>
</dbReference>
<evidence type="ECO:0000256" key="8">
    <source>
        <dbReference type="ARBA" id="ARBA00022982"/>
    </source>
</evidence>
<evidence type="ECO:0000256" key="16">
    <source>
        <dbReference type="PIRSR" id="PIRSR603816-1"/>
    </source>
</evidence>
<keyword evidence="3" id="KW-0813">Transport</keyword>
<evidence type="ECO:0000256" key="10">
    <source>
        <dbReference type="ARBA" id="ARBA00023002"/>
    </source>
</evidence>
<evidence type="ECO:0000256" key="12">
    <source>
        <dbReference type="ARBA" id="ARBA00023063"/>
    </source>
</evidence>
<dbReference type="RefSeq" id="WP_349278899.1">
    <property type="nucleotide sequence ID" value="NZ_CBCSCU010000018.1"/>
</dbReference>
<feature type="transmembrane region" description="Helical" evidence="18">
    <location>
        <begin position="184"/>
        <end position="217"/>
    </location>
</feature>
<evidence type="ECO:0000256" key="11">
    <source>
        <dbReference type="ARBA" id="ARBA00023004"/>
    </source>
</evidence>
<evidence type="ECO:0000259" key="19">
    <source>
        <dbReference type="Pfam" id="PF02665"/>
    </source>
</evidence>
<feature type="transmembrane region" description="Helical" evidence="18">
    <location>
        <begin position="130"/>
        <end position="149"/>
    </location>
</feature>
<evidence type="ECO:0000256" key="1">
    <source>
        <dbReference type="ARBA" id="ARBA00004651"/>
    </source>
</evidence>
<dbReference type="InterPro" id="IPR003816">
    <property type="entry name" value="Nitrate_red_gam"/>
</dbReference>
<protein>
    <recommendedName>
        <fullName evidence="2">nitrate reductase (quinone)</fullName>
        <ecNumber evidence="2">1.7.5.1</ecNumber>
    </recommendedName>
</protein>
<dbReference type="GO" id="GO:0020037">
    <property type="term" value="F:heme binding"/>
    <property type="evidence" value="ECO:0007669"/>
    <property type="project" value="TreeGrafter"/>
</dbReference>
<evidence type="ECO:0000256" key="3">
    <source>
        <dbReference type="ARBA" id="ARBA00022448"/>
    </source>
</evidence>
<dbReference type="Pfam" id="PF02665">
    <property type="entry name" value="Nitrate_red_gam"/>
    <property type="match status" value="1"/>
</dbReference>
<dbReference type="GO" id="GO:0042128">
    <property type="term" value="P:nitrate assimilation"/>
    <property type="evidence" value="ECO:0007669"/>
    <property type="project" value="UniProtKB-KW"/>
</dbReference>
<evidence type="ECO:0000256" key="4">
    <source>
        <dbReference type="ARBA" id="ARBA00022475"/>
    </source>
</evidence>
<comment type="subunit">
    <text evidence="15">Dimer of heterotrimers each composed of an alpha, a beta and a gamma chain. Alpha and beta are catalytic chains; gamma chains are involved in binding the enzyme complex to the cytoplasmic membrane.</text>
</comment>
<evidence type="ECO:0000256" key="14">
    <source>
        <dbReference type="ARBA" id="ARBA00048294"/>
    </source>
</evidence>
<feature type="binding site" description="axial binding residue" evidence="16">
    <location>
        <position position="56"/>
    </location>
    <ligand>
        <name>heme b</name>
        <dbReference type="ChEBI" id="CHEBI:60344"/>
        <label>1</label>
    </ligand>
    <ligandPart>
        <name>Fe</name>
        <dbReference type="ChEBI" id="CHEBI:18248"/>
    </ligandPart>
</feature>
<comment type="catalytic activity">
    <reaction evidence="14">
        <text>nitrate + a quinol = a quinone + nitrite + H2O</text>
        <dbReference type="Rhea" id="RHEA:56144"/>
        <dbReference type="ChEBI" id="CHEBI:15377"/>
        <dbReference type="ChEBI" id="CHEBI:16301"/>
        <dbReference type="ChEBI" id="CHEBI:17632"/>
        <dbReference type="ChEBI" id="CHEBI:24646"/>
        <dbReference type="ChEBI" id="CHEBI:132124"/>
        <dbReference type="EC" id="1.7.5.1"/>
    </reaction>
</comment>
<dbReference type="InterPro" id="IPR023234">
    <property type="entry name" value="NarG-like_domain"/>
</dbReference>
<dbReference type="PANTHER" id="PTHR30598">
    <property type="entry name" value="NITRATE REDUCTASE PRIVATE CHAPERONE, REDOX ENZYME MATURATION PROTEIN REMP FAMILY"/>
    <property type="match status" value="1"/>
</dbReference>
<keyword evidence="11 16" id="KW-0408">Iron</keyword>
<feature type="domain" description="NarG-like" evidence="19">
    <location>
        <begin position="7"/>
        <end position="226"/>
    </location>
</feature>
<gene>
    <name evidence="20" type="primary">narI</name>
    <name evidence="20" type="ORF">ABLV49_18920</name>
</gene>
<keyword evidence="8" id="KW-0249">Electron transport</keyword>
<evidence type="ECO:0000256" key="5">
    <source>
        <dbReference type="ARBA" id="ARBA00022617"/>
    </source>
</evidence>
<dbReference type="GO" id="GO:0005886">
    <property type="term" value="C:plasma membrane"/>
    <property type="evidence" value="ECO:0007669"/>
    <property type="project" value="UniProtKB-SubCell"/>
</dbReference>
<dbReference type="Gene3D" id="1.20.950.20">
    <property type="entry name" value="Transmembrane di-heme cytochromes, Chain C"/>
    <property type="match status" value="1"/>
</dbReference>
<keyword evidence="5 16" id="KW-0349">Heme</keyword>
<feature type="transmembrane region" description="Helical" evidence="18">
    <location>
        <begin position="89"/>
        <end position="110"/>
    </location>
</feature>
<proteinExistence type="predicted"/>
<evidence type="ECO:0000256" key="6">
    <source>
        <dbReference type="ARBA" id="ARBA00022692"/>
    </source>
</evidence>
<dbReference type="EC" id="1.7.5.1" evidence="2"/>
<dbReference type="FunFam" id="1.20.950.20:FF:000001">
    <property type="entry name" value="Respiratory nitrate reductase subunit gamma"/>
    <property type="match status" value="1"/>
</dbReference>
<dbReference type="GO" id="GO:0019645">
    <property type="term" value="P:anaerobic electron transport chain"/>
    <property type="evidence" value="ECO:0007669"/>
    <property type="project" value="UniProtKB-ARBA"/>
</dbReference>
<evidence type="ECO:0000256" key="13">
    <source>
        <dbReference type="ARBA" id="ARBA00023136"/>
    </source>
</evidence>
<keyword evidence="12" id="KW-0534">Nitrate assimilation</keyword>
<keyword evidence="9 18" id="KW-1133">Transmembrane helix</keyword>
<dbReference type="GO" id="GO:0009325">
    <property type="term" value="C:nitrate reductase complex"/>
    <property type="evidence" value="ECO:0007669"/>
    <property type="project" value="InterPro"/>
</dbReference>
<keyword evidence="10" id="KW-0560">Oxidoreductase</keyword>
<feature type="transmembrane region" description="Helical" evidence="18">
    <location>
        <begin position="6"/>
        <end position="26"/>
    </location>
</feature>
<evidence type="ECO:0000256" key="7">
    <source>
        <dbReference type="ARBA" id="ARBA00022723"/>
    </source>
</evidence>
<evidence type="ECO:0000313" key="20">
    <source>
        <dbReference type="EMBL" id="XBP69922.1"/>
    </source>
</evidence>
<evidence type="ECO:0000256" key="17">
    <source>
        <dbReference type="SAM" id="MobiDB-lite"/>
    </source>
</evidence>
<dbReference type="InterPro" id="IPR051936">
    <property type="entry name" value="Heme-iron_electron_transfer"/>
</dbReference>
<dbReference type="SUPFAM" id="SSF103501">
    <property type="entry name" value="Respiratory nitrate reductase 1 gamma chain"/>
    <property type="match status" value="1"/>
</dbReference>
<keyword evidence="4" id="KW-1003">Cell membrane</keyword>
<feature type="region of interest" description="Disordered" evidence="17">
    <location>
        <begin position="233"/>
        <end position="266"/>
    </location>
</feature>
<sequence length="266" mass="30114">MTSLHGFLFGVYPYICLAVFLLGSLIRFDRDQYTWKSDSSQLLRTGLLRWGSNLFHVGILFLFFGHLVGLLAPHAFYAHFLEASVKQKIAIYSGGLFGVLCFIGLSMLIYRRIFDERIRYTSHKTDLAILLILWVQLVVGLITLPFSWAHSDGSVMLILADWAQRILTLRTVDAEALAGLPWPYLFHIVFGMTIFLLFPFSRLVHVWSGFASVGYLFRPYQIVRSRRLDVGATTRTAPRPQQQPAPASQAASQPAKTIVKPESKFS</sequence>
<dbReference type="NCBIfam" id="TIGR00351">
    <property type="entry name" value="narI"/>
    <property type="match status" value="1"/>
</dbReference>
<dbReference type="InterPro" id="IPR036197">
    <property type="entry name" value="NarG-like_sf"/>
</dbReference>
<feature type="compositionally biased region" description="Low complexity" evidence="17">
    <location>
        <begin position="233"/>
        <end position="255"/>
    </location>
</feature>
<evidence type="ECO:0000256" key="15">
    <source>
        <dbReference type="ARBA" id="ARBA00063882"/>
    </source>
</evidence>
<feature type="binding site" description="axial binding residue" evidence="16">
    <location>
        <position position="205"/>
    </location>
    <ligand>
        <name>heme b</name>
        <dbReference type="ChEBI" id="CHEBI:60344"/>
        <label>1</label>
    </ligand>
    <ligandPart>
        <name>Fe</name>
        <dbReference type="ChEBI" id="CHEBI:18248"/>
    </ligandPart>
</feature>
<comment type="subcellular location">
    <subcellularLocation>
        <location evidence="1">Cell membrane</location>
        <topology evidence="1">Multi-pass membrane protein</topology>
    </subcellularLocation>
</comment>
<name>A0AAU7LQN5_9BURK</name>